<keyword evidence="6 9" id="KW-1015">Disulfide bond</keyword>
<evidence type="ECO:0000256" key="7">
    <source>
        <dbReference type="ARBA" id="ARBA00023170"/>
    </source>
</evidence>
<dbReference type="InterPro" id="IPR008160">
    <property type="entry name" value="Collagen"/>
</dbReference>
<dbReference type="GeneID" id="108705968"/>
<keyword evidence="4 12" id="KW-1133">Transmembrane helix</keyword>
<keyword evidence="10" id="KW-0175">Coiled coil</keyword>
<feature type="region of interest" description="Disordered" evidence="11">
    <location>
        <begin position="237"/>
        <end position="309"/>
    </location>
</feature>
<dbReference type="InterPro" id="IPR036772">
    <property type="entry name" value="SRCR-like_dom_sf"/>
</dbReference>
<keyword evidence="7 15" id="KW-0675">Receptor</keyword>
<dbReference type="PROSITE" id="PS50287">
    <property type="entry name" value="SRCR_2"/>
    <property type="match status" value="1"/>
</dbReference>
<dbReference type="AlphaFoldDB" id="A0A1L8HLC6"/>
<dbReference type="Gene3D" id="3.10.250.10">
    <property type="entry name" value="SRCR-like domain"/>
    <property type="match status" value="1"/>
</dbReference>
<protein>
    <submittedName>
        <fullName evidence="15 16">Macrophage Scavenger receptor types I and II isoform X1</fullName>
    </submittedName>
</protein>
<evidence type="ECO:0000313" key="16">
    <source>
        <dbReference type="RefSeq" id="XP_041435425.1"/>
    </source>
</evidence>
<evidence type="ECO:0000256" key="5">
    <source>
        <dbReference type="ARBA" id="ARBA00023136"/>
    </source>
</evidence>
<evidence type="ECO:0000256" key="11">
    <source>
        <dbReference type="SAM" id="MobiDB-lite"/>
    </source>
</evidence>
<gene>
    <name evidence="15 16 17" type="primary">msr1.S</name>
</gene>
<comment type="subcellular location">
    <subcellularLocation>
        <location evidence="1">Membrane</location>
        <topology evidence="1">Single-pass type II membrane protein</topology>
    </subcellularLocation>
</comment>
<dbReference type="Pfam" id="PF00530">
    <property type="entry name" value="SRCR"/>
    <property type="match status" value="1"/>
</dbReference>
<dbReference type="Pfam" id="PF01391">
    <property type="entry name" value="Collagen"/>
    <property type="match status" value="1"/>
</dbReference>
<keyword evidence="14" id="KW-1185">Reference proteome</keyword>
<feature type="disulfide bond" evidence="9">
    <location>
        <begin position="381"/>
        <end position="391"/>
    </location>
</feature>
<sequence>MAHWAKSGDSPDNIACLDESSSVQLDNQSLKSLLPSSTTLTCLQRKLKLIGLALVVLYIIVLSILMLVIGFKVQNSNYEKDIHQWAEKQEGEKNAQMTYESSTILNQFSQNLSDFRSELFMNTQSLLKLRQNMQDNNMLFNEMQKTMEQLTEKLEEFKSQVEYANSTSSENVYMLQEEITQRRRFFHNTSTEVANVRQECMNLEQEMKEELKMLNNITNDLRLKDWENSYILKNVTSIQGPPGPKGEKGDSGMKGDIGAPGFQGLRGFPGPKGEKGQNGFPGPKGASGIPGPKGQKGEKGAVTSSSTTAPLVRLVGGSKPHLGRVEVFHSGEWGTVCDDHWDPRDGKVVCRMLGYTGAVQIYSNAYFGQGLGRIWMDDVECNGNEKSIFECKFKGWGMTNCKHTEDAGVHCEV</sequence>
<dbReference type="PROSITE" id="PS00420">
    <property type="entry name" value="SRCR_1"/>
    <property type="match status" value="1"/>
</dbReference>
<feature type="transmembrane region" description="Helical" evidence="12">
    <location>
        <begin position="49"/>
        <end position="71"/>
    </location>
</feature>
<dbReference type="PANTHER" id="PTHR48071">
    <property type="entry name" value="SRCR DOMAIN-CONTAINING PROTEIN"/>
    <property type="match status" value="1"/>
</dbReference>
<accession>A0A1L8HLC6</accession>
<evidence type="ECO:0000256" key="6">
    <source>
        <dbReference type="ARBA" id="ARBA00023157"/>
    </source>
</evidence>
<dbReference type="GO" id="GO:0016020">
    <property type="term" value="C:membrane"/>
    <property type="evidence" value="ECO:0007669"/>
    <property type="project" value="UniProtKB-SubCell"/>
</dbReference>
<dbReference type="RefSeq" id="XP_041435425.1">
    <property type="nucleotide sequence ID" value="XM_041579491.1"/>
</dbReference>
<evidence type="ECO:0000256" key="12">
    <source>
        <dbReference type="SAM" id="Phobius"/>
    </source>
</evidence>
<evidence type="ECO:0000256" key="8">
    <source>
        <dbReference type="ARBA" id="ARBA00023180"/>
    </source>
</evidence>
<dbReference type="PRINTS" id="PR00258">
    <property type="entry name" value="SPERACTRCPTR"/>
</dbReference>
<dbReference type="OMA" id="DDHWEIR"/>
<dbReference type="PANTHER" id="PTHR48071:SF18">
    <property type="entry name" value="DELETED IN MALIGNANT BRAIN TUMORS 1 PROTEIN-RELATED"/>
    <property type="match status" value="1"/>
</dbReference>
<dbReference type="RefSeq" id="XP_018098190.1">
    <property type="nucleotide sequence ID" value="XM_018242701.2"/>
</dbReference>
<keyword evidence="8" id="KW-0325">Glycoprotein</keyword>
<feature type="disulfide bond" evidence="9">
    <location>
        <begin position="350"/>
        <end position="411"/>
    </location>
</feature>
<evidence type="ECO:0000256" key="2">
    <source>
        <dbReference type="ARBA" id="ARBA00022692"/>
    </source>
</evidence>
<dbReference type="CTD" id="108705968"/>
<evidence type="ECO:0000256" key="9">
    <source>
        <dbReference type="PROSITE-ProRule" id="PRU00196"/>
    </source>
</evidence>
<evidence type="ECO:0000313" key="14">
    <source>
        <dbReference type="Proteomes" id="UP000186698"/>
    </source>
</evidence>
<feature type="domain" description="SRCR" evidence="13">
    <location>
        <begin position="312"/>
        <end position="412"/>
    </location>
</feature>
<reference evidence="15" key="1">
    <citation type="submission" date="2022-04" db="UniProtKB">
        <authorList>
            <consortium name="RefSeq"/>
        </authorList>
    </citation>
    <scope>IDENTIFICATION</scope>
    <source>
        <strain evidence="15 16">J_2021</strain>
        <tissue evidence="15 16">Erythrocytes</tissue>
    </source>
</reference>
<organism evidence="15">
    <name type="scientific">Xenopus laevis</name>
    <name type="common">African clawed frog</name>
    <dbReference type="NCBI Taxonomy" id="8355"/>
    <lineage>
        <taxon>Eukaryota</taxon>
        <taxon>Metazoa</taxon>
        <taxon>Chordata</taxon>
        <taxon>Craniata</taxon>
        <taxon>Vertebrata</taxon>
        <taxon>Euteleostomi</taxon>
        <taxon>Amphibia</taxon>
        <taxon>Batrachia</taxon>
        <taxon>Anura</taxon>
        <taxon>Pipoidea</taxon>
        <taxon>Pipidae</taxon>
        <taxon>Xenopodinae</taxon>
        <taxon>Xenopus</taxon>
        <taxon>Xenopus</taxon>
    </lineage>
</organism>
<keyword evidence="5 12" id="KW-0472">Membrane</keyword>
<evidence type="ECO:0000313" key="15">
    <source>
        <dbReference type="RefSeq" id="XP_018098190.1"/>
    </source>
</evidence>
<dbReference type="Xenbase" id="XB-GENE-5996366">
    <property type="gene designation" value="msr1.S"/>
</dbReference>
<dbReference type="InterPro" id="IPR001190">
    <property type="entry name" value="SRCR"/>
</dbReference>
<dbReference type="Proteomes" id="UP000186698">
    <property type="component" value="Chromosome 1S"/>
</dbReference>
<dbReference type="KEGG" id="xla:108705968"/>
<dbReference type="SUPFAM" id="SSF56487">
    <property type="entry name" value="SRCR-like"/>
    <property type="match status" value="1"/>
</dbReference>
<dbReference type="Bgee" id="108705968">
    <property type="expression patterns" value="Expressed in spleen and 9 other cell types or tissues"/>
</dbReference>
<dbReference type="SMART" id="SM00202">
    <property type="entry name" value="SR"/>
    <property type="match status" value="1"/>
</dbReference>
<evidence type="ECO:0000256" key="4">
    <source>
        <dbReference type="ARBA" id="ARBA00022989"/>
    </source>
</evidence>
<feature type="disulfide bond" evidence="9">
    <location>
        <begin position="337"/>
        <end position="401"/>
    </location>
</feature>
<name>A0A1L8HLC6_XENLA</name>
<feature type="coiled-coil region" evidence="10">
    <location>
        <begin position="133"/>
        <end position="224"/>
    </location>
</feature>
<evidence type="ECO:0000256" key="1">
    <source>
        <dbReference type="ARBA" id="ARBA00004606"/>
    </source>
</evidence>
<keyword evidence="2 12" id="KW-0812">Transmembrane</keyword>
<evidence type="ECO:0000256" key="3">
    <source>
        <dbReference type="ARBA" id="ARBA00022968"/>
    </source>
</evidence>
<dbReference type="STRING" id="8355.A0A1L8HLC6"/>
<proteinExistence type="predicted"/>
<dbReference type="AGR" id="Xenbase:XB-GENE-5996366"/>
<evidence type="ECO:0000313" key="17">
    <source>
        <dbReference type="Xenbase" id="XB-GENE-5996366"/>
    </source>
</evidence>
<evidence type="ECO:0000259" key="13">
    <source>
        <dbReference type="PROSITE" id="PS50287"/>
    </source>
</evidence>
<dbReference type="FunFam" id="3.10.250.10:FF:000011">
    <property type="entry name" value="Scavenger receptor class A member 5"/>
    <property type="match status" value="1"/>
</dbReference>
<dbReference type="OrthoDB" id="536948at2759"/>
<keyword evidence="3" id="KW-0735">Signal-anchor</keyword>
<dbReference type="PaxDb" id="8355-A0A1L8HLC6"/>
<evidence type="ECO:0000256" key="10">
    <source>
        <dbReference type="SAM" id="Coils"/>
    </source>
</evidence>